<organism evidence="1">
    <name type="scientific">marine sediment metagenome</name>
    <dbReference type="NCBI Taxonomy" id="412755"/>
    <lineage>
        <taxon>unclassified sequences</taxon>
        <taxon>metagenomes</taxon>
        <taxon>ecological metagenomes</taxon>
    </lineage>
</organism>
<accession>X1TG08</accession>
<dbReference type="EMBL" id="BARW01028945">
    <property type="protein sequence ID" value="GAJ04214.1"/>
    <property type="molecule type" value="Genomic_DNA"/>
</dbReference>
<proteinExistence type="predicted"/>
<reference evidence="1" key="1">
    <citation type="journal article" date="2014" name="Front. Microbiol.">
        <title>High frequency of phylogenetically diverse reductive dehalogenase-homologous genes in deep subseafloor sedimentary metagenomes.</title>
        <authorList>
            <person name="Kawai M."/>
            <person name="Futagami T."/>
            <person name="Toyoda A."/>
            <person name="Takaki Y."/>
            <person name="Nishi S."/>
            <person name="Hori S."/>
            <person name="Arai W."/>
            <person name="Tsubouchi T."/>
            <person name="Morono Y."/>
            <person name="Uchiyama I."/>
            <person name="Ito T."/>
            <person name="Fujiyama A."/>
            <person name="Inagaki F."/>
            <person name="Takami H."/>
        </authorList>
    </citation>
    <scope>NUCLEOTIDE SEQUENCE</scope>
    <source>
        <strain evidence="1">Expedition CK06-06</strain>
    </source>
</reference>
<comment type="caution">
    <text evidence="1">The sequence shown here is derived from an EMBL/GenBank/DDBJ whole genome shotgun (WGS) entry which is preliminary data.</text>
</comment>
<feature type="non-terminal residue" evidence="1">
    <location>
        <position position="35"/>
    </location>
</feature>
<evidence type="ECO:0000313" key="1">
    <source>
        <dbReference type="EMBL" id="GAJ04214.1"/>
    </source>
</evidence>
<name>X1TG08_9ZZZZ</name>
<gene>
    <name evidence="1" type="ORF">S12H4_46618</name>
</gene>
<sequence>MSSPGFPVVPNLLPDVTIKGGSDQGIEKYCQVDIL</sequence>
<protein>
    <submittedName>
        <fullName evidence="1">Uncharacterized protein</fullName>
    </submittedName>
</protein>
<dbReference type="AlphaFoldDB" id="X1TG08"/>